<evidence type="ECO:0000313" key="2">
    <source>
        <dbReference type="Proteomes" id="UP001227192"/>
    </source>
</evidence>
<dbReference type="Proteomes" id="UP001227192">
    <property type="component" value="Unassembled WGS sequence"/>
</dbReference>
<dbReference type="AlphaFoldDB" id="A0AAI9T6Z0"/>
<proteinExistence type="predicted"/>
<comment type="caution">
    <text evidence="1">The sequence shown here is derived from an EMBL/GenBank/DDBJ whole genome shotgun (WGS) entry which is preliminary data.</text>
</comment>
<accession>A0AAI9T6Z0</accession>
<sequence>MSGGLSVGIIAHDLVCQDCHMSTT</sequence>
<gene>
    <name evidence="1" type="ORF">VN97_g11572</name>
</gene>
<reference evidence="1" key="2">
    <citation type="journal article" date="2016" name="Fungal Biol.">
        <title>Ochratoxin A production by Penicillium thymicola.</title>
        <authorList>
            <person name="Nguyen H.D.T."/>
            <person name="McMullin D.R."/>
            <person name="Ponomareva E."/>
            <person name="Riley R."/>
            <person name="Pomraning K.R."/>
            <person name="Baker S.E."/>
            <person name="Seifert K.A."/>
        </authorList>
    </citation>
    <scope>NUCLEOTIDE SEQUENCE</scope>
    <source>
        <strain evidence="1">DAOM 180753</strain>
    </source>
</reference>
<organism evidence="1 2">
    <name type="scientific">Penicillium thymicola</name>
    <dbReference type="NCBI Taxonomy" id="293382"/>
    <lineage>
        <taxon>Eukaryota</taxon>
        <taxon>Fungi</taxon>
        <taxon>Dikarya</taxon>
        <taxon>Ascomycota</taxon>
        <taxon>Pezizomycotina</taxon>
        <taxon>Eurotiomycetes</taxon>
        <taxon>Eurotiomycetidae</taxon>
        <taxon>Eurotiales</taxon>
        <taxon>Aspergillaceae</taxon>
        <taxon>Penicillium</taxon>
    </lineage>
</organism>
<keyword evidence="2" id="KW-1185">Reference proteome</keyword>
<protein>
    <submittedName>
        <fullName evidence="1">Uncharacterized protein</fullName>
    </submittedName>
</protein>
<name>A0AAI9T6Z0_PENTH</name>
<evidence type="ECO:0000313" key="1">
    <source>
        <dbReference type="EMBL" id="KAJ9481882.1"/>
    </source>
</evidence>
<feature type="non-terminal residue" evidence="1">
    <location>
        <position position="24"/>
    </location>
</feature>
<dbReference type="EMBL" id="LACB01000661">
    <property type="protein sequence ID" value="KAJ9481882.1"/>
    <property type="molecule type" value="Genomic_DNA"/>
</dbReference>
<reference evidence="1" key="1">
    <citation type="submission" date="2015-06" db="EMBL/GenBank/DDBJ databases">
        <authorList>
            <person name="Nguyen H."/>
        </authorList>
    </citation>
    <scope>NUCLEOTIDE SEQUENCE</scope>
    <source>
        <strain evidence="1">DAOM 180753</strain>
    </source>
</reference>